<feature type="transmembrane region" description="Helical" evidence="13">
    <location>
        <begin position="502"/>
        <end position="523"/>
    </location>
</feature>
<evidence type="ECO:0000256" key="13">
    <source>
        <dbReference type="SAM" id="Phobius"/>
    </source>
</evidence>
<keyword evidence="8 13" id="KW-0472">Membrane</keyword>
<evidence type="ECO:0000256" key="2">
    <source>
        <dbReference type="ARBA" id="ARBA00008979"/>
    </source>
</evidence>
<dbReference type="Gene3D" id="1.20.1070.10">
    <property type="entry name" value="Rhodopsin 7-helix transmembrane proteins"/>
    <property type="match status" value="1"/>
</dbReference>
<name>A0A1I8PMX5_STOCA</name>
<dbReference type="STRING" id="35570.A0A1I8PMX5"/>
<proteinExistence type="inferred from homology"/>
<dbReference type="KEGG" id="scac:106088594"/>
<dbReference type="CDD" id="cd15039">
    <property type="entry name" value="7tmB3_Methuselah-like"/>
    <property type="match status" value="1"/>
</dbReference>
<dbReference type="InterPro" id="IPR051384">
    <property type="entry name" value="Mth_GPCR"/>
</dbReference>
<organism evidence="15 16">
    <name type="scientific">Stomoxys calcitrans</name>
    <name type="common">Stable fly</name>
    <name type="synonym">Conops calcitrans</name>
    <dbReference type="NCBI Taxonomy" id="35570"/>
    <lineage>
        <taxon>Eukaryota</taxon>
        <taxon>Metazoa</taxon>
        <taxon>Ecdysozoa</taxon>
        <taxon>Arthropoda</taxon>
        <taxon>Hexapoda</taxon>
        <taxon>Insecta</taxon>
        <taxon>Pterygota</taxon>
        <taxon>Neoptera</taxon>
        <taxon>Endopterygota</taxon>
        <taxon>Diptera</taxon>
        <taxon>Brachycera</taxon>
        <taxon>Muscomorpha</taxon>
        <taxon>Muscoidea</taxon>
        <taxon>Muscidae</taxon>
        <taxon>Stomoxys</taxon>
    </lineage>
</organism>
<comment type="similarity">
    <text evidence="2">Belongs to the G-protein coupled receptor 2 family. Mth subfamily.</text>
</comment>
<keyword evidence="12" id="KW-0807">Transducer</keyword>
<dbReference type="VEuPathDB" id="VectorBase:SCAU009562"/>
<keyword evidence="9" id="KW-1015">Disulfide bond</keyword>
<feature type="transmembrane region" description="Helical" evidence="13">
    <location>
        <begin position="596"/>
        <end position="621"/>
    </location>
</feature>
<dbReference type="Proteomes" id="UP000095300">
    <property type="component" value="Unassembled WGS sequence"/>
</dbReference>
<feature type="domain" description="G-protein coupled receptors family 2 profile 2" evidence="14">
    <location>
        <begin position="433"/>
        <end position="706"/>
    </location>
</feature>
<keyword evidence="4 13" id="KW-0812">Transmembrane</keyword>
<dbReference type="Pfam" id="PF00002">
    <property type="entry name" value="7tm_2"/>
    <property type="match status" value="1"/>
</dbReference>
<keyword evidence="3" id="KW-1003">Cell membrane</keyword>
<dbReference type="EnsemblMetazoa" id="SCAU009562-RA">
    <property type="protein sequence ID" value="SCAU009562-PA"/>
    <property type="gene ID" value="SCAU009562"/>
</dbReference>
<evidence type="ECO:0000256" key="4">
    <source>
        <dbReference type="ARBA" id="ARBA00022692"/>
    </source>
</evidence>
<keyword evidence="6 13" id="KW-1133">Transmembrane helix</keyword>
<feature type="transmembrane region" description="Helical" evidence="13">
    <location>
        <begin position="436"/>
        <end position="456"/>
    </location>
</feature>
<keyword evidence="5" id="KW-0732">Signal</keyword>
<feature type="transmembrane region" description="Helical" evidence="13">
    <location>
        <begin position="468"/>
        <end position="490"/>
    </location>
</feature>
<comment type="subcellular location">
    <subcellularLocation>
        <location evidence="1">Cell membrane</location>
        <topology evidence="1">Multi-pass membrane protein</topology>
    </subcellularLocation>
</comment>
<dbReference type="Gene3D" id="2.170.180.11">
    <property type="entry name" value="Methuselah ectodomain, domain 2"/>
    <property type="match status" value="1"/>
</dbReference>
<evidence type="ECO:0000313" key="16">
    <source>
        <dbReference type="Proteomes" id="UP000095300"/>
    </source>
</evidence>
<evidence type="ECO:0000313" key="15">
    <source>
        <dbReference type="EnsemblMetazoa" id="SCAU009562-PA"/>
    </source>
</evidence>
<dbReference type="InterPro" id="IPR010596">
    <property type="entry name" value="Methuselah_N_dom"/>
</dbReference>
<dbReference type="PANTHER" id="PTHR47154">
    <property type="entry name" value="G-PROTEIN COUPLED RECEPTOR MTH-RELATED"/>
    <property type="match status" value="1"/>
</dbReference>
<evidence type="ECO:0000256" key="9">
    <source>
        <dbReference type="ARBA" id="ARBA00023157"/>
    </source>
</evidence>
<keyword evidence="16" id="KW-1185">Reference proteome</keyword>
<dbReference type="Pfam" id="PF06652">
    <property type="entry name" value="Methuselah_N"/>
    <property type="match status" value="1"/>
</dbReference>
<dbReference type="PROSITE" id="PS50261">
    <property type="entry name" value="G_PROTEIN_RECEP_F2_4"/>
    <property type="match status" value="1"/>
</dbReference>
<evidence type="ECO:0000259" key="14">
    <source>
        <dbReference type="PROSITE" id="PS50261"/>
    </source>
</evidence>
<dbReference type="PANTHER" id="PTHR47154:SF2">
    <property type="entry name" value="G-PROTEIN COUPLED RECEPTOR MTH-RELATED"/>
    <property type="match status" value="1"/>
</dbReference>
<feature type="transmembrane region" description="Helical" evidence="13">
    <location>
        <begin position="681"/>
        <end position="704"/>
    </location>
</feature>
<keyword evidence="11" id="KW-0325">Glycoprotein</keyword>
<evidence type="ECO:0000256" key="7">
    <source>
        <dbReference type="ARBA" id="ARBA00023040"/>
    </source>
</evidence>
<dbReference type="GO" id="GO:0005886">
    <property type="term" value="C:plasma membrane"/>
    <property type="evidence" value="ECO:0007669"/>
    <property type="project" value="UniProtKB-SubCell"/>
</dbReference>
<evidence type="ECO:0000256" key="8">
    <source>
        <dbReference type="ARBA" id="ARBA00023136"/>
    </source>
</evidence>
<keyword evidence="7" id="KW-0297">G-protein coupled receptor</keyword>
<dbReference type="OrthoDB" id="6134459at2759"/>
<gene>
    <name evidence="15" type="primary">106088594</name>
</gene>
<evidence type="ECO:0000256" key="5">
    <source>
        <dbReference type="ARBA" id="ARBA00022729"/>
    </source>
</evidence>
<feature type="transmembrane region" description="Helical" evidence="13">
    <location>
        <begin position="544"/>
        <end position="565"/>
    </location>
</feature>
<protein>
    <recommendedName>
        <fullName evidence="14">G-protein coupled receptors family 2 profile 2 domain-containing protein</fullName>
    </recommendedName>
</protein>
<keyword evidence="10" id="KW-0675">Receptor</keyword>
<evidence type="ECO:0000256" key="1">
    <source>
        <dbReference type="ARBA" id="ARBA00004651"/>
    </source>
</evidence>
<dbReference type="InterPro" id="IPR023311">
    <property type="entry name" value="Methusela_ecto_dom_2"/>
</dbReference>
<dbReference type="InterPro" id="IPR036272">
    <property type="entry name" value="Methuselah_N_sf"/>
</dbReference>
<dbReference type="InterPro" id="IPR000832">
    <property type="entry name" value="GPCR_2_secretin-like"/>
</dbReference>
<reference evidence="15" key="1">
    <citation type="submission" date="2020-05" db="UniProtKB">
        <authorList>
            <consortium name="EnsemblMetazoa"/>
        </authorList>
    </citation>
    <scope>IDENTIFICATION</scope>
    <source>
        <strain evidence="15">USDA</strain>
    </source>
</reference>
<evidence type="ECO:0000256" key="6">
    <source>
        <dbReference type="ARBA" id="ARBA00022989"/>
    </source>
</evidence>
<evidence type="ECO:0000256" key="12">
    <source>
        <dbReference type="ARBA" id="ARBA00023224"/>
    </source>
</evidence>
<feature type="transmembrane region" description="Helical" evidence="13">
    <location>
        <begin position="652"/>
        <end position="675"/>
    </location>
</feature>
<sequence>MEPVSSLFEEFHLQSCFVGHIKAKQRKFHWRTSGHQINTSMPFKVVWVLLFASMQTLVGGVDDRNSTLSLCCPSINTKLAKISKGPLRSPSFACVPQISNEDTTQAVSYESETDSLHHVYPVYGLGVGEVQDTNSNILAQCENQILQRFPRKESIKIPFDACVMGTEDEIISISCPQDIKSTRKISFGHKCCPHNYIYDSNQHKCVLNPLGVSNFHLYQPFFKTAAVFNDNPIDCARDKVLVEYKVNQYKISLINGRLYLRPLNKVFESNQYCIEAIDNIGSSPSLSEQEFLVRTCDDVSTTCRRMPCIRRCCNDGEMFSKGNATSYCRRDESDTTYHSFESLEISGNFTKPPVFGVLRSLDCSKYRLDPDAYADEAHTISERDGSLFVAATRKHYTNNQYCVEKIRNATWADQKLYTFLCFDTKVVGNDRIRFKLYTIGLLISCSFYAATLVVYLSISRLRNLPGKILICLVSSLFTAYLGIALGQLMPTPNETICFASGFFIYFCLMAAFSWMNVTCFDIWQTFGSAKKKHHTFKSSQNKRFLWYSLYGWGLPTAITVITVTLTKSDVLSDNIRPNFGHGRCWFTYDSAGSANLLFFSGPVGILFLINLILFILTLRYCNRVKREIFRMQSSNAEKPIMRRRFFVDKARFAMNTKLFVVMGITWFLELLSIIFYDHKKIFFWAISDSFNVLLGVSVFFIFVFKKRVWHSVLEKIGLRPAGSMKNVQTGTMSTYTHNNISMNRLNAIDGNASLLSPNAARRVPTI</sequence>
<dbReference type="InterPro" id="IPR017981">
    <property type="entry name" value="GPCR_2-like_7TM"/>
</dbReference>
<evidence type="ECO:0000256" key="11">
    <source>
        <dbReference type="ARBA" id="ARBA00023180"/>
    </source>
</evidence>
<evidence type="ECO:0000256" key="10">
    <source>
        <dbReference type="ARBA" id="ARBA00023170"/>
    </source>
</evidence>
<accession>A0A1I8PMX5</accession>
<evidence type="ECO:0000256" key="3">
    <source>
        <dbReference type="ARBA" id="ARBA00022475"/>
    </source>
</evidence>
<dbReference type="AlphaFoldDB" id="A0A1I8PMX5"/>
<dbReference type="GO" id="GO:0008528">
    <property type="term" value="F:G protein-coupled peptide receptor activity"/>
    <property type="evidence" value="ECO:0007669"/>
    <property type="project" value="TreeGrafter"/>
</dbReference>
<dbReference type="GO" id="GO:0007166">
    <property type="term" value="P:cell surface receptor signaling pathway"/>
    <property type="evidence" value="ECO:0007669"/>
    <property type="project" value="InterPro"/>
</dbReference>
<dbReference type="SUPFAM" id="SSF63877">
    <property type="entry name" value="Methuselah ectodomain"/>
    <property type="match status" value="1"/>
</dbReference>